<reference evidence="4 5" key="1">
    <citation type="journal article" date="2016" name="Antonie Van Leeuwenhoek">
        <title>Dongia soli sp. nov., isolated from soil from Dokdo, Korea.</title>
        <authorList>
            <person name="Kim D.U."/>
            <person name="Lee H."/>
            <person name="Kim H."/>
            <person name="Kim S.G."/>
            <person name="Ka J.O."/>
        </authorList>
    </citation>
    <scope>NUCLEOTIDE SEQUENCE [LARGE SCALE GENOMIC DNA]</scope>
    <source>
        <strain evidence="4 5">D78</strain>
    </source>
</reference>
<dbReference type="InterPro" id="IPR036869">
    <property type="entry name" value="J_dom_sf"/>
</dbReference>
<dbReference type="PANTHER" id="PTHR43096:SF52">
    <property type="entry name" value="DNAJ HOMOLOG 1, MITOCHONDRIAL-RELATED"/>
    <property type="match status" value="1"/>
</dbReference>
<feature type="compositionally biased region" description="Basic and acidic residues" evidence="2">
    <location>
        <begin position="57"/>
        <end position="69"/>
    </location>
</feature>
<dbReference type="Pfam" id="PF00226">
    <property type="entry name" value="DnaJ"/>
    <property type="match status" value="1"/>
</dbReference>
<evidence type="ECO:0000256" key="1">
    <source>
        <dbReference type="ARBA" id="ARBA00023186"/>
    </source>
</evidence>
<dbReference type="PRINTS" id="PR00625">
    <property type="entry name" value="JDOMAIN"/>
</dbReference>
<accession>A0ABU5EEF5</accession>
<dbReference type="PROSITE" id="PS00636">
    <property type="entry name" value="DNAJ_1"/>
    <property type="match status" value="1"/>
</dbReference>
<dbReference type="PROSITE" id="PS50076">
    <property type="entry name" value="DNAJ_2"/>
    <property type="match status" value="1"/>
</dbReference>
<organism evidence="4 5">
    <name type="scientific">Dongia soli</name>
    <dbReference type="NCBI Taxonomy" id="600628"/>
    <lineage>
        <taxon>Bacteria</taxon>
        <taxon>Pseudomonadati</taxon>
        <taxon>Pseudomonadota</taxon>
        <taxon>Alphaproteobacteria</taxon>
        <taxon>Rhodospirillales</taxon>
        <taxon>Dongiaceae</taxon>
        <taxon>Dongia</taxon>
    </lineage>
</organism>
<dbReference type="InterPro" id="IPR002939">
    <property type="entry name" value="DnaJ_C"/>
</dbReference>
<proteinExistence type="predicted"/>
<evidence type="ECO:0000313" key="5">
    <source>
        <dbReference type="Proteomes" id="UP001279642"/>
    </source>
</evidence>
<dbReference type="EMBL" id="JAXCLW010000004">
    <property type="protein sequence ID" value="MDY0884214.1"/>
    <property type="molecule type" value="Genomic_DNA"/>
</dbReference>
<dbReference type="InterPro" id="IPR001623">
    <property type="entry name" value="DnaJ_domain"/>
</dbReference>
<gene>
    <name evidence="4" type="ORF">SMD27_15315</name>
</gene>
<feature type="region of interest" description="Disordered" evidence="2">
    <location>
        <begin position="56"/>
        <end position="83"/>
    </location>
</feature>
<dbReference type="SUPFAM" id="SSF46565">
    <property type="entry name" value="Chaperone J-domain"/>
    <property type="match status" value="1"/>
</dbReference>
<sequence>MADPYQLLGVARNASDEEIKKAYRRLAKKLHPDVNPGNKKIENQFKEATAAYDLLSDPEKRQRYDRGEIDESGQPRGFGGYGGYRRGAGGARRARDFGLDEETGGPEDVFRDFFGFGNRQRAGMRMRGADVSYQVEVSFLEAALGSKKRLNLTDGKSLDVTIPPGTQTGQTLRLKGQGLPGAGGATAGDAYVEVLVADHAFFTRDGFDILLEAPITLYEAVLGATITVPTIDGKVALKVPEDSNTGTQLRLKGKGITNPKTGQRGDQYVRFVVTLPDQVDSDLRSAIERWAKTHSYNVRNKLSNP</sequence>
<evidence type="ECO:0000256" key="2">
    <source>
        <dbReference type="SAM" id="MobiDB-lite"/>
    </source>
</evidence>
<dbReference type="CDD" id="cd06257">
    <property type="entry name" value="DnaJ"/>
    <property type="match status" value="1"/>
</dbReference>
<name>A0ABU5EEF5_9PROT</name>
<dbReference type="SMART" id="SM00271">
    <property type="entry name" value="DnaJ"/>
    <property type="match status" value="1"/>
</dbReference>
<dbReference type="InterPro" id="IPR018253">
    <property type="entry name" value="DnaJ_domain_CS"/>
</dbReference>
<evidence type="ECO:0000259" key="3">
    <source>
        <dbReference type="PROSITE" id="PS50076"/>
    </source>
</evidence>
<protein>
    <submittedName>
        <fullName evidence="4">J domain-containing protein</fullName>
    </submittedName>
</protein>
<evidence type="ECO:0000313" key="4">
    <source>
        <dbReference type="EMBL" id="MDY0884214.1"/>
    </source>
</evidence>
<dbReference type="Proteomes" id="UP001279642">
    <property type="component" value="Unassembled WGS sequence"/>
</dbReference>
<dbReference type="PANTHER" id="PTHR43096">
    <property type="entry name" value="DNAJ HOMOLOG 1, MITOCHONDRIAL-RELATED"/>
    <property type="match status" value="1"/>
</dbReference>
<keyword evidence="1" id="KW-0143">Chaperone</keyword>
<dbReference type="CDD" id="cd10747">
    <property type="entry name" value="DnaJ_C"/>
    <property type="match status" value="1"/>
</dbReference>
<dbReference type="Gene3D" id="2.60.260.20">
    <property type="entry name" value="Urease metallochaperone UreE, N-terminal domain"/>
    <property type="match status" value="2"/>
</dbReference>
<dbReference type="InterPro" id="IPR008971">
    <property type="entry name" value="HSP40/DnaJ_pept-bd"/>
</dbReference>
<comment type="caution">
    <text evidence="4">The sequence shown here is derived from an EMBL/GenBank/DDBJ whole genome shotgun (WGS) entry which is preliminary data.</text>
</comment>
<dbReference type="SUPFAM" id="SSF49493">
    <property type="entry name" value="HSP40/DnaJ peptide-binding domain"/>
    <property type="match status" value="2"/>
</dbReference>
<dbReference type="RefSeq" id="WP_320509284.1">
    <property type="nucleotide sequence ID" value="NZ_JAXCLW010000004.1"/>
</dbReference>
<dbReference type="Gene3D" id="1.10.287.110">
    <property type="entry name" value="DnaJ domain"/>
    <property type="match status" value="1"/>
</dbReference>
<feature type="domain" description="J" evidence="3">
    <location>
        <begin position="3"/>
        <end position="68"/>
    </location>
</feature>
<keyword evidence="5" id="KW-1185">Reference proteome</keyword>
<dbReference type="Pfam" id="PF01556">
    <property type="entry name" value="DnaJ_C"/>
    <property type="match status" value="1"/>
</dbReference>